<dbReference type="Gene3D" id="1.20.140.150">
    <property type="match status" value="1"/>
</dbReference>
<keyword evidence="3 5" id="KW-1133">Transmembrane helix</keyword>
<evidence type="ECO:0000313" key="6">
    <source>
        <dbReference type="EMBL" id="KAK7507226.1"/>
    </source>
</evidence>
<sequence>MDARDGRPGVHKLGSLFVAVALVPAMVGFATEYWLLGDSDSRHVGLWKVCGDKDCRSLHTENIPEWYNAARGLSVFALCLHFMSVVTGCCCACLETHEPNVFFFVRRLEEVAAVLAGGLMGAALAVFAQASSQHPVFCDFAFDWSFWLILTDLFFLFIGGALVFMSRRDCVGRRLGKDKGYSRQALRADDRQMKSPIYRGHDFDFERNVFPKKSGFLPVDKAENASSLQRNFLERLKTSHTVHSFNSLEGIPRALQKLTLTNDEKNTSDSLFEDV</sequence>
<dbReference type="Proteomes" id="UP001519460">
    <property type="component" value="Unassembled WGS sequence"/>
</dbReference>
<evidence type="ECO:0000256" key="5">
    <source>
        <dbReference type="SAM" id="Phobius"/>
    </source>
</evidence>
<proteinExistence type="predicted"/>
<dbReference type="PANTHER" id="PTHR10671">
    <property type="entry name" value="EPITHELIAL MEMBRANE PROTEIN-RELATED"/>
    <property type="match status" value="1"/>
</dbReference>
<evidence type="ECO:0000256" key="4">
    <source>
        <dbReference type="ARBA" id="ARBA00023136"/>
    </source>
</evidence>
<evidence type="ECO:0000256" key="3">
    <source>
        <dbReference type="ARBA" id="ARBA00022989"/>
    </source>
</evidence>
<evidence type="ECO:0000256" key="2">
    <source>
        <dbReference type="ARBA" id="ARBA00022692"/>
    </source>
</evidence>
<keyword evidence="4 5" id="KW-0472">Membrane</keyword>
<evidence type="ECO:0000313" key="7">
    <source>
        <dbReference type="Proteomes" id="UP001519460"/>
    </source>
</evidence>
<accession>A0ABD0M787</accession>
<dbReference type="EMBL" id="JACVVK020000004">
    <property type="protein sequence ID" value="KAK7507226.1"/>
    <property type="molecule type" value="Genomic_DNA"/>
</dbReference>
<comment type="caution">
    <text evidence="6">The sequence shown here is derived from an EMBL/GenBank/DDBJ whole genome shotgun (WGS) entry which is preliminary data.</text>
</comment>
<dbReference type="PANTHER" id="PTHR10671:SF108">
    <property type="entry name" value="CLAUDIN FAMILY PROTEIN-RELATED"/>
    <property type="match status" value="1"/>
</dbReference>
<dbReference type="GO" id="GO:0016020">
    <property type="term" value="C:membrane"/>
    <property type="evidence" value="ECO:0007669"/>
    <property type="project" value="UniProtKB-SubCell"/>
</dbReference>
<feature type="transmembrane region" description="Helical" evidence="5">
    <location>
        <begin position="73"/>
        <end position="94"/>
    </location>
</feature>
<reference evidence="6 7" key="1">
    <citation type="journal article" date="2023" name="Sci. Data">
        <title>Genome assembly of the Korean intertidal mud-creeper Batillaria attramentaria.</title>
        <authorList>
            <person name="Patra A.K."/>
            <person name="Ho P.T."/>
            <person name="Jun S."/>
            <person name="Lee S.J."/>
            <person name="Kim Y."/>
            <person name="Won Y.J."/>
        </authorList>
    </citation>
    <scope>NUCLEOTIDE SEQUENCE [LARGE SCALE GENOMIC DNA]</scope>
    <source>
        <strain evidence="6">Wonlab-2016</strain>
    </source>
</reference>
<feature type="transmembrane region" description="Helical" evidence="5">
    <location>
        <begin position="114"/>
        <end position="132"/>
    </location>
</feature>
<name>A0ABD0M787_9CAEN</name>
<dbReference type="AlphaFoldDB" id="A0ABD0M787"/>
<gene>
    <name evidence="6" type="ORF">BaRGS_00001161</name>
</gene>
<keyword evidence="7" id="KW-1185">Reference proteome</keyword>
<comment type="subcellular location">
    <subcellularLocation>
        <location evidence="1">Membrane</location>
        <topology evidence="1">Multi-pass membrane protein</topology>
    </subcellularLocation>
</comment>
<feature type="transmembrane region" description="Helical" evidence="5">
    <location>
        <begin position="144"/>
        <end position="165"/>
    </location>
</feature>
<evidence type="ECO:0000256" key="1">
    <source>
        <dbReference type="ARBA" id="ARBA00004141"/>
    </source>
</evidence>
<keyword evidence="2 5" id="KW-0812">Transmembrane</keyword>
<dbReference type="InterPro" id="IPR050579">
    <property type="entry name" value="PMP-22/EMP/MP20-like"/>
</dbReference>
<protein>
    <submittedName>
        <fullName evidence="6">Uncharacterized protein</fullName>
    </submittedName>
</protein>
<organism evidence="6 7">
    <name type="scientific">Batillaria attramentaria</name>
    <dbReference type="NCBI Taxonomy" id="370345"/>
    <lineage>
        <taxon>Eukaryota</taxon>
        <taxon>Metazoa</taxon>
        <taxon>Spiralia</taxon>
        <taxon>Lophotrochozoa</taxon>
        <taxon>Mollusca</taxon>
        <taxon>Gastropoda</taxon>
        <taxon>Caenogastropoda</taxon>
        <taxon>Sorbeoconcha</taxon>
        <taxon>Cerithioidea</taxon>
        <taxon>Batillariidae</taxon>
        <taxon>Batillaria</taxon>
    </lineage>
</organism>
<feature type="transmembrane region" description="Helical" evidence="5">
    <location>
        <begin position="12"/>
        <end position="36"/>
    </location>
</feature>